<protein>
    <recommendedName>
        <fullName evidence="8">Ig-like domain-containing protein</fullName>
    </recommendedName>
</protein>
<proteinExistence type="predicted"/>
<evidence type="ECO:0000256" key="3">
    <source>
        <dbReference type="ARBA" id="ARBA00022737"/>
    </source>
</evidence>
<dbReference type="SUPFAM" id="SSF48726">
    <property type="entry name" value="Immunoglobulin"/>
    <property type="match status" value="1"/>
</dbReference>
<dbReference type="AlphaFoldDB" id="A0AAV3B8I0"/>
<dbReference type="SMART" id="SM00409">
    <property type="entry name" value="IG"/>
    <property type="match status" value="1"/>
</dbReference>
<dbReference type="EMBL" id="DYDO01000001">
    <property type="protein sequence ID" value="DBA34562.1"/>
    <property type="molecule type" value="Genomic_DNA"/>
</dbReference>
<dbReference type="GO" id="GO:0016020">
    <property type="term" value="C:membrane"/>
    <property type="evidence" value="ECO:0007669"/>
    <property type="project" value="UniProtKB-SubCell"/>
</dbReference>
<evidence type="ECO:0000313" key="9">
    <source>
        <dbReference type="EMBL" id="DBA34562.1"/>
    </source>
</evidence>
<keyword evidence="3" id="KW-0677">Repeat</keyword>
<dbReference type="PANTHER" id="PTHR23277:SF106">
    <property type="entry name" value="NECTIN-1 ISOFORM X1-RELATED"/>
    <property type="match status" value="1"/>
</dbReference>
<dbReference type="PANTHER" id="PTHR23277">
    <property type="entry name" value="NECTIN-RELATED"/>
    <property type="match status" value="1"/>
</dbReference>
<dbReference type="GO" id="GO:0007156">
    <property type="term" value="P:homophilic cell adhesion via plasma membrane adhesion molecules"/>
    <property type="evidence" value="ECO:0007669"/>
    <property type="project" value="TreeGrafter"/>
</dbReference>
<dbReference type="InterPro" id="IPR036179">
    <property type="entry name" value="Ig-like_dom_sf"/>
</dbReference>
<dbReference type="Pfam" id="PF07686">
    <property type="entry name" value="V-set"/>
    <property type="match status" value="1"/>
</dbReference>
<reference evidence="9" key="1">
    <citation type="thesis" date="2020" institute="ProQuest LLC" country="789 East Eisenhower Parkway, Ann Arbor, MI, USA">
        <title>Comparative Genomics and Chromosome Evolution.</title>
        <authorList>
            <person name="Mudd A.B."/>
        </authorList>
    </citation>
    <scope>NUCLEOTIDE SEQUENCE</scope>
    <source>
        <strain evidence="9">1538</strain>
        <tissue evidence="9">Blood</tissue>
    </source>
</reference>
<evidence type="ECO:0000256" key="1">
    <source>
        <dbReference type="ARBA" id="ARBA00004370"/>
    </source>
</evidence>
<gene>
    <name evidence="9" type="ORF">GDO54_002112</name>
</gene>
<feature type="signal peptide" evidence="7">
    <location>
        <begin position="1"/>
        <end position="18"/>
    </location>
</feature>
<sequence length="229" mass="25700">MIGVRALLVLGILQSLGGQVLVNEKVRAWIGSSVVLNCNIKILEGVVTQVTWKRNEKGQNVDFLTYSGGKVQKLTKFAESRVEFLGNQPTEGSIMIRDVTLADESVYTCIFTTFPSGAYSNMSSLIVQAEPDIHVEPLPNPVVAKLPFQTVGTCVAGAAKPAANISWWTDVSYYATRYHYWLFVTVYFATNFDRYVRNSKRVDTMLVRKLLIIRVMTLPADLYIYEWGD</sequence>
<dbReference type="InterPro" id="IPR007110">
    <property type="entry name" value="Ig-like_dom"/>
</dbReference>
<dbReference type="PROSITE" id="PS50835">
    <property type="entry name" value="IG_LIKE"/>
    <property type="match status" value="1"/>
</dbReference>
<dbReference type="InterPro" id="IPR003599">
    <property type="entry name" value="Ig_sub"/>
</dbReference>
<keyword evidence="2 7" id="KW-0732">Signal</keyword>
<organism evidence="9 10">
    <name type="scientific">Pyxicephalus adspersus</name>
    <name type="common">African bullfrog</name>
    <dbReference type="NCBI Taxonomy" id="30357"/>
    <lineage>
        <taxon>Eukaryota</taxon>
        <taxon>Metazoa</taxon>
        <taxon>Chordata</taxon>
        <taxon>Craniata</taxon>
        <taxon>Vertebrata</taxon>
        <taxon>Euteleostomi</taxon>
        <taxon>Amphibia</taxon>
        <taxon>Batrachia</taxon>
        <taxon>Anura</taxon>
        <taxon>Neobatrachia</taxon>
        <taxon>Ranoidea</taxon>
        <taxon>Pyxicephalidae</taxon>
        <taxon>Pyxicephalinae</taxon>
        <taxon>Pyxicephalus</taxon>
    </lineage>
</organism>
<keyword evidence="5" id="KW-1015">Disulfide bond</keyword>
<dbReference type="GO" id="GO:0005912">
    <property type="term" value="C:adherens junction"/>
    <property type="evidence" value="ECO:0007669"/>
    <property type="project" value="TreeGrafter"/>
</dbReference>
<evidence type="ECO:0000256" key="6">
    <source>
        <dbReference type="ARBA" id="ARBA00023180"/>
    </source>
</evidence>
<evidence type="ECO:0000256" key="4">
    <source>
        <dbReference type="ARBA" id="ARBA00023136"/>
    </source>
</evidence>
<feature type="domain" description="Ig-like" evidence="8">
    <location>
        <begin position="31"/>
        <end position="126"/>
    </location>
</feature>
<name>A0AAV3B8I0_PYXAD</name>
<comment type="subcellular location">
    <subcellularLocation>
        <location evidence="1">Membrane</location>
    </subcellularLocation>
</comment>
<dbReference type="InterPro" id="IPR013783">
    <property type="entry name" value="Ig-like_fold"/>
</dbReference>
<dbReference type="Gene3D" id="2.60.40.10">
    <property type="entry name" value="Immunoglobulins"/>
    <property type="match status" value="1"/>
</dbReference>
<evidence type="ECO:0000256" key="5">
    <source>
        <dbReference type="ARBA" id="ARBA00023157"/>
    </source>
</evidence>
<keyword evidence="4" id="KW-0472">Membrane</keyword>
<accession>A0AAV3B8I0</accession>
<evidence type="ECO:0000313" key="10">
    <source>
        <dbReference type="Proteomes" id="UP001181693"/>
    </source>
</evidence>
<evidence type="ECO:0000256" key="7">
    <source>
        <dbReference type="SAM" id="SignalP"/>
    </source>
</evidence>
<evidence type="ECO:0000259" key="8">
    <source>
        <dbReference type="PROSITE" id="PS50835"/>
    </source>
</evidence>
<dbReference type="InterPro" id="IPR013106">
    <property type="entry name" value="Ig_V-set"/>
</dbReference>
<evidence type="ECO:0000256" key="2">
    <source>
        <dbReference type="ARBA" id="ARBA00022729"/>
    </source>
</evidence>
<keyword evidence="6" id="KW-0325">Glycoprotein</keyword>
<dbReference type="InterPro" id="IPR051427">
    <property type="entry name" value="Nectin/Nectin-like"/>
</dbReference>
<dbReference type="GO" id="GO:0007157">
    <property type="term" value="P:heterophilic cell-cell adhesion via plasma membrane cell adhesion molecules"/>
    <property type="evidence" value="ECO:0007669"/>
    <property type="project" value="TreeGrafter"/>
</dbReference>
<keyword evidence="10" id="KW-1185">Reference proteome</keyword>
<comment type="caution">
    <text evidence="9">The sequence shown here is derived from an EMBL/GenBank/DDBJ whole genome shotgun (WGS) entry which is preliminary data.</text>
</comment>
<dbReference type="Proteomes" id="UP001181693">
    <property type="component" value="Unassembled WGS sequence"/>
</dbReference>
<feature type="chain" id="PRO_5043562188" description="Ig-like domain-containing protein" evidence="7">
    <location>
        <begin position="19"/>
        <end position="229"/>
    </location>
</feature>